<proteinExistence type="predicted"/>
<protein>
    <submittedName>
        <fullName evidence="1">Uncharacterized protein</fullName>
    </submittedName>
</protein>
<reference evidence="1 2" key="1">
    <citation type="submission" date="2014-04" db="EMBL/GenBank/DDBJ databases">
        <title>Genome assembly of Hyalangium minutum DSM 14724.</title>
        <authorList>
            <person name="Sharma G."/>
            <person name="Subramanian S."/>
        </authorList>
    </citation>
    <scope>NUCLEOTIDE SEQUENCE [LARGE SCALE GENOMIC DNA]</scope>
    <source>
        <strain evidence="1 2">DSM 14724</strain>
    </source>
</reference>
<organism evidence="1 2">
    <name type="scientific">Hyalangium minutum</name>
    <dbReference type="NCBI Taxonomy" id="394096"/>
    <lineage>
        <taxon>Bacteria</taxon>
        <taxon>Pseudomonadati</taxon>
        <taxon>Myxococcota</taxon>
        <taxon>Myxococcia</taxon>
        <taxon>Myxococcales</taxon>
        <taxon>Cystobacterineae</taxon>
        <taxon>Archangiaceae</taxon>
        <taxon>Hyalangium</taxon>
    </lineage>
</organism>
<name>A0A085WVM8_9BACT</name>
<gene>
    <name evidence="1" type="ORF">DB31_0002</name>
</gene>
<sequence>MLFTAAAMVTLSLLTASPEDSLVGRWGVTEGKKPRVILDLPPNRLAQLVVSAGIWTATEKEIQLVNPDRPDKPYVMPYSFEGEKLKVILDKSPVTLDRLEAPPEYKAPKASEPPQLLTHGFVKAGSDVYTLAHHDGGFMAISANTWAHVPGASAASFEGLAKGVGKDASAVYCFKDHGGREQPSRLEAADPKTFRVLFGTGRIYFADAQNVFTECSRLVKRERSKGKTRLTSFDTQTFALGPCALLKDRSGAYAAVPLSDAFADPSKMKEVLAVQEELTRRQLWVYEKVSGNVDALSEQGCDKLPTPAPLTLEDLASGR</sequence>
<comment type="caution">
    <text evidence="1">The sequence shown here is derived from an EMBL/GenBank/DDBJ whole genome shotgun (WGS) entry which is preliminary data.</text>
</comment>
<evidence type="ECO:0000313" key="1">
    <source>
        <dbReference type="EMBL" id="KFE71741.1"/>
    </source>
</evidence>
<dbReference type="Proteomes" id="UP000028725">
    <property type="component" value="Unassembled WGS sequence"/>
</dbReference>
<dbReference type="AlphaFoldDB" id="A0A085WVM8"/>
<keyword evidence="2" id="KW-1185">Reference proteome</keyword>
<dbReference type="EMBL" id="JMCB01000001">
    <property type="protein sequence ID" value="KFE71741.1"/>
    <property type="molecule type" value="Genomic_DNA"/>
</dbReference>
<accession>A0A085WVM8</accession>
<evidence type="ECO:0000313" key="2">
    <source>
        <dbReference type="Proteomes" id="UP000028725"/>
    </source>
</evidence>
<dbReference type="RefSeq" id="WP_157231676.1">
    <property type="nucleotide sequence ID" value="NZ_JMCB01000001.1"/>
</dbReference>